<evidence type="ECO:0000256" key="1">
    <source>
        <dbReference type="ARBA" id="ARBA00001968"/>
    </source>
</evidence>
<dbReference type="RefSeq" id="WP_014957124.1">
    <property type="nucleotide sequence ID" value="NC_018645.1"/>
</dbReference>
<evidence type="ECO:0000259" key="6">
    <source>
        <dbReference type="Pfam" id="PF03755"/>
    </source>
</evidence>
<dbReference type="OrthoDB" id="9771229at2"/>
<dbReference type="KEGG" id="dto:TOL2_C16180"/>
<evidence type="ECO:0000313" key="8">
    <source>
        <dbReference type="EMBL" id="CCK79780.1"/>
    </source>
</evidence>
<dbReference type="AlphaFoldDB" id="K0NFQ9"/>
<evidence type="ECO:0000256" key="4">
    <source>
        <dbReference type="ARBA" id="ARBA00022801"/>
    </source>
</evidence>
<dbReference type="PATRIC" id="fig|651182.5.peg.1931"/>
<feature type="domain" description="Endoribonuclease YicC-like C-terminal" evidence="7">
    <location>
        <begin position="174"/>
        <end position="293"/>
    </location>
</feature>
<dbReference type="PANTHER" id="PTHR30636:SF3">
    <property type="entry name" value="UPF0701 PROTEIN YICC"/>
    <property type="match status" value="1"/>
</dbReference>
<dbReference type="STRING" id="651182.TOL2_C16180"/>
<dbReference type="PANTHER" id="PTHR30636">
    <property type="entry name" value="UPF0701 PROTEIN YICC"/>
    <property type="match status" value="1"/>
</dbReference>
<keyword evidence="3" id="KW-0255">Endonuclease</keyword>
<dbReference type="EMBL" id="FO203503">
    <property type="protein sequence ID" value="CCK79780.1"/>
    <property type="molecule type" value="Genomic_DNA"/>
</dbReference>
<protein>
    <submittedName>
        <fullName evidence="8">Conserved uncharacterized protein, DUF1732</fullName>
    </submittedName>
</protein>
<accession>K0NFQ9</accession>
<gene>
    <name evidence="8" type="ordered locus">TOL2_C16180</name>
</gene>
<sequence length="293" mass="32989">MIKSMTAFSQGSHTFGTITADVTIRSYNSRHLDIAFYCPESCQVFEDSIKKIIAKTHDRGRIEIRLSVQDDAQDLDQFEVDGAKATSYYQALKTIKHDLNLAGDISVDNILTARNVIVPSKKEQDSKNLWNAIEPSVEMASNHLDIMRKTEGKNLLSDLTARMDYIEKNLALIEADAATIPPIYKQRLIERISCLTSDTEGLDPVRIAQEAAILADKSDVSEEIVRLYSHIKQFRDILDSDEAGGRKLNFLIQEFNREFNTIGSKAGNASLSHKVVDLKSELEKIREQVQNIE</sequence>
<dbReference type="Pfam" id="PF08340">
    <property type="entry name" value="YicC-like_C"/>
    <property type="match status" value="1"/>
</dbReference>
<reference evidence="8 9" key="1">
    <citation type="journal article" date="2013" name="Environ. Microbiol.">
        <title>Complete genome, catabolic sub-proteomes and key-metabolites of Desulfobacula toluolica Tol2, a marine, aromatic compound-degrading, sulfate-reducing bacterium.</title>
        <authorList>
            <person name="Wohlbrand L."/>
            <person name="Jacob J.H."/>
            <person name="Kube M."/>
            <person name="Mussmann M."/>
            <person name="Jarling R."/>
            <person name="Beck A."/>
            <person name="Amann R."/>
            <person name="Wilkes H."/>
            <person name="Reinhardt R."/>
            <person name="Rabus R."/>
        </authorList>
    </citation>
    <scope>NUCLEOTIDE SEQUENCE [LARGE SCALE GENOMIC DNA]</scope>
    <source>
        <strain evidence="9">DSM 7467 / Tol2</strain>
    </source>
</reference>
<feature type="domain" description="Endoribonuclease YicC-like N-terminal" evidence="6">
    <location>
        <begin position="2"/>
        <end position="155"/>
    </location>
</feature>
<dbReference type="InterPro" id="IPR013551">
    <property type="entry name" value="YicC-like_C"/>
</dbReference>
<evidence type="ECO:0000256" key="2">
    <source>
        <dbReference type="ARBA" id="ARBA00022722"/>
    </source>
</evidence>
<evidence type="ECO:0000256" key="5">
    <source>
        <dbReference type="ARBA" id="ARBA00035648"/>
    </source>
</evidence>
<organism evidence="8 9">
    <name type="scientific">Desulfobacula toluolica (strain DSM 7467 / Tol2)</name>
    <dbReference type="NCBI Taxonomy" id="651182"/>
    <lineage>
        <taxon>Bacteria</taxon>
        <taxon>Pseudomonadati</taxon>
        <taxon>Thermodesulfobacteriota</taxon>
        <taxon>Desulfobacteria</taxon>
        <taxon>Desulfobacterales</taxon>
        <taxon>Desulfobacteraceae</taxon>
        <taxon>Desulfobacula</taxon>
    </lineage>
</organism>
<dbReference type="InterPro" id="IPR013527">
    <property type="entry name" value="YicC-like_N"/>
</dbReference>
<dbReference type="NCBIfam" id="TIGR00255">
    <property type="entry name" value="YicC/YloC family endoribonuclease"/>
    <property type="match status" value="1"/>
</dbReference>
<comment type="similarity">
    <text evidence="5">Belongs to the YicC/YloC family.</text>
</comment>
<keyword evidence="9" id="KW-1185">Reference proteome</keyword>
<dbReference type="Proteomes" id="UP000007347">
    <property type="component" value="Chromosome"/>
</dbReference>
<name>K0NFQ9_DESTT</name>
<comment type="cofactor">
    <cofactor evidence="1">
        <name>a divalent metal cation</name>
        <dbReference type="ChEBI" id="CHEBI:60240"/>
    </cofactor>
</comment>
<dbReference type="Pfam" id="PF03755">
    <property type="entry name" value="YicC-like_N"/>
    <property type="match status" value="1"/>
</dbReference>
<dbReference type="GO" id="GO:0016787">
    <property type="term" value="F:hydrolase activity"/>
    <property type="evidence" value="ECO:0007669"/>
    <property type="project" value="UniProtKB-KW"/>
</dbReference>
<evidence type="ECO:0000256" key="3">
    <source>
        <dbReference type="ARBA" id="ARBA00022759"/>
    </source>
</evidence>
<keyword evidence="2" id="KW-0540">Nuclease</keyword>
<proteinExistence type="inferred from homology"/>
<keyword evidence="4" id="KW-0378">Hydrolase</keyword>
<dbReference type="InterPro" id="IPR005229">
    <property type="entry name" value="YicC/YloC-like"/>
</dbReference>
<dbReference type="GO" id="GO:0004521">
    <property type="term" value="F:RNA endonuclease activity"/>
    <property type="evidence" value="ECO:0007669"/>
    <property type="project" value="InterPro"/>
</dbReference>
<dbReference type="HOGENOM" id="CLU_076609_1_0_7"/>
<evidence type="ECO:0000313" key="9">
    <source>
        <dbReference type="Proteomes" id="UP000007347"/>
    </source>
</evidence>
<evidence type="ECO:0000259" key="7">
    <source>
        <dbReference type="Pfam" id="PF08340"/>
    </source>
</evidence>